<accession>A0A516V7S2</accession>
<dbReference type="Proteomes" id="UP000315891">
    <property type="component" value="Chromosome"/>
</dbReference>
<dbReference type="AlphaFoldDB" id="A0A516V7S2"/>
<dbReference type="EMBL" id="CP041742">
    <property type="protein sequence ID" value="QDQ74573.1"/>
    <property type="molecule type" value="Genomic_DNA"/>
</dbReference>
<evidence type="ECO:0000313" key="2">
    <source>
        <dbReference type="Proteomes" id="UP000315891"/>
    </source>
</evidence>
<evidence type="ECO:0000313" key="1">
    <source>
        <dbReference type="EMBL" id="QDQ74573.1"/>
    </source>
</evidence>
<name>A0A516V7S2_9GAMM</name>
<proteinExistence type="predicted"/>
<dbReference type="RefSeq" id="WP_143880082.1">
    <property type="nucleotide sequence ID" value="NZ_BAABLZ010000001.1"/>
</dbReference>
<reference evidence="1 2" key="1">
    <citation type="submission" date="2019-07" db="EMBL/GenBank/DDBJ databases">
        <title>Lysobacter weifangensis sp. nov., isolated from bensulfuron-methyl contaminated farmland soil.</title>
        <authorList>
            <person name="Zhao H."/>
        </authorList>
    </citation>
    <scope>NUCLEOTIDE SEQUENCE [LARGE SCALE GENOMIC DNA]</scope>
    <source>
        <strain evidence="1 2">CC-Bw-6</strain>
    </source>
</reference>
<protein>
    <submittedName>
        <fullName evidence="1">Uncharacterized protein</fullName>
    </submittedName>
</protein>
<sequence length="159" mass="16804">MKSTGTALFALGICLVGCRSMPMEDFSSLQAASKPLLASACLASAEVAVDSISNPHVPNLVDRIETRTCGGLSVKTYVSTAAADPGGLTMSLQVTRPNHLLPRYMDIGQSVAPLVTKLGEPSSRTDDSMVYSAPESEDSVTFGIAGDRVVSIRWDWPVD</sequence>
<organism evidence="1 2">
    <name type="scientific">Pseudoluteimonas lycopersici</name>
    <dbReference type="NCBI Taxonomy" id="1324796"/>
    <lineage>
        <taxon>Bacteria</taxon>
        <taxon>Pseudomonadati</taxon>
        <taxon>Pseudomonadota</taxon>
        <taxon>Gammaproteobacteria</taxon>
        <taxon>Lysobacterales</taxon>
        <taxon>Lysobacteraceae</taxon>
        <taxon>Pseudoluteimonas</taxon>
    </lineage>
</organism>
<dbReference type="OrthoDB" id="5599828at2"/>
<gene>
    <name evidence="1" type="ORF">FNZ56_12120</name>
</gene>
<keyword evidence="2" id="KW-1185">Reference proteome</keyword>